<dbReference type="GO" id="GO:0005524">
    <property type="term" value="F:ATP binding"/>
    <property type="evidence" value="ECO:0007669"/>
    <property type="project" value="UniProtKB-UniRule"/>
</dbReference>
<feature type="coiled-coil region" evidence="9">
    <location>
        <begin position="1828"/>
        <end position="1890"/>
    </location>
</feature>
<dbReference type="InterPro" id="IPR036961">
    <property type="entry name" value="Kinesin_motor_dom_sf"/>
</dbReference>
<dbReference type="GO" id="GO:0051015">
    <property type="term" value="F:actin filament binding"/>
    <property type="evidence" value="ECO:0007669"/>
    <property type="project" value="InterPro"/>
</dbReference>
<dbReference type="InterPro" id="IPR008989">
    <property type="entry name" value="Myosin_S1_N"/>
</dbReference>
<dbReference type="SUPFAM" id="SSF52540">
    <property type="entry name" value="P-loop containing nucleoside triphosphate hydrolases"/>
    <property type="match status" value="1"/>
</dbReference>
<dbReference type="Proteomes" id="UP000095281">
    <property type="component" value="Unplaced"/>
</dbReference>
<dbReference type="WBParaSite" id="MhA1_Contig1128.frz3.fgene1">
    <property type="protein sequence ID" value="MhA1_Contig1128.frz3.fgene1"/>
    <property type="gene ID" value="MhA1_Contig1128.frz3.fgene1"/>
</dbReference>
<evidence type="ECO:0000256" key="7">
    <source>
        <dbReference type="ARBA" id="ARBA00023203"/>
    </source>
</evidence>
<evidence type="ECO:0000313" key="14">
    <source>
        <dbReference type="WBParaSite" id="MhA1_Contig1128.frz3.fgene1"/>
    </source>
</evidence>
<organism evidence="13 14">
    <name type="scientific">Meloidogyne hapla</name>
    <name type="common">Root-knot nematode worm</name>
    <dbReference type="NCBI Taxonomy" id="6305"/>
    <lineage>
        <taxon>Eukaryota</taxon>
        <taxon>Metazoa</taxon>
        <taxon>Ecdysozoa</taxon>
        <taxon>Nematoda</taxon>
        <taxon>Chromadorea</taxon>
        <taxon>Rhabditida</taxon>
        <taxon>Tylenchina</taxon>
        <taxon>Tylenchomorpha</taxon>
        <taxon>Tylenchoidea</taxon>
        <taxon>Meloidogynidae</taxon>
        <taxon>Meloidogyninae</taxon>
        <taxon>Meloidogyne</taxon>
    </lineage>
</organism>
<dbReference type="InterPro" id="IPR002928">
    <property type="entry name" value="Myosin_tail"/>
</dbReference>
<proteinExistence type="inferred from homology"/>
<dbReference type="GO" id="GO:0007015">
    <property type="term" value="P:actin filament organization"/>
    <property type="evidence" value="ECO:0007669"/>
    <property type="project" value="TreeGrafter"/>
</dbReference>
<dbReference type="Gene3D" id="1.20.5.4820">
    <property type="match status" value="1"/>
</dbReference>
<dbReference type="Gene3D" id="1.10.10.820">
    <property type="match status" value="1"/>
</dbReference>
<evidence type="ECO:0000256" key="10">
    <source>
        <dbReference type="SAM" id="MobiDB-lite"/>
    </source>
</evidence>
<evidence type="ECO:0000256" key="4">
    <source>
        <dbReference type="ARBA" id="ARBA00023054"/>
    </source>
</evidence>
<feature type="region of interest" description="Disordered" evidence="10">
    <location>
        <begin position="929"/>
        <end position="954"/>
    </location>
</feature>
<sequence length="1982" mass="229482">MALPEKFLKDPAWPYLRQSEAKLLTAQHLTSGKKFDPKKSVWIPDPEEGFIAAEIKSTTASLSKNGTEMITVLISDKGIERKLSKEEVQPRNPPKFEMSEDMAELTHLNEASVLHNLRQRYANSMIYTYSGLFCVAINPYKRLPIYSESVCKMYIGRRRNEMPPHIFSICDEAYRNMMNEQENQSMLITGESGAGKTENTKKVIGYFAVVGGPSGGSRRRSSSSKDTATLEEQVVRTNPVLEAFGNAKTIRNNNSSRFGKFIRIHFNKAGRLTGGDIEHYLLEKSRVIKQLAGERSYHIFYQIMSDAIIGLKKKLYLNRPISDYHFVAQAEVAIDGLDDREEMLITDESFDIMKFADKEKFEMYALVAAVMHMGEMRFKQRLREEQAEAEDIKEGEISCKLFGVDKDAFLTAILRPRVKIGAEWVNKGQNLEQVNFSVGALAKALYSRMFAWLIRRCNATLDIRDKQQREGQHFIGVLDIAGFEIFELNSFEQLWINFVNERLQQFFNHHMFILEQEEYQREGIQWTFIDFGLDLQPCIELIEKVEAHFAVIHYAGTVQYNAQSWLEKNKDPLNDSVVAEEQLLSNGGSSRYSTSSRTAVKSKKGKSSTFQTVSMIYRQSLANLIKMLNQTHPHFIRCIIPNEQKKAGVIDAGLVLNQLTCNGVLEGIRICRKGFPNRVHYLDFRQRYAVLAAKEAIEPVNVETAGRRMCERMEREGILNSDSFQCGKTKVFFKTGVLASLEQHRDEALAKIIAEFQRVCRYYLAQKELQRRRAQQAGIKIIQRNVRKWCALRGWNWFKLLGRVRPLIKENQQRDDSFAELENIHKKYSRLEADFAREEKRRKELEADAERLKLERQQLEMALARENDRFIEAETHAKKADGQKVELERQLDQMSEQLGEQESDYASMAKARKKLEADVELLRKQLSEADSSLRKQESDRQAREAQTRSLQDEIASLDETVAKLGKERKHQEELNRKLSDEVNSYEERIAQLNRAKQKLEQTLDQSEETLERERKARQDLDKQKRKTEGELKIAQENLEELGRQREELENAVKRKEAETQLLTSRLEEEQSLVSRLQKQIKELVSRVQELEDELDSERSARIRAEKSRSELQVENDELTERLDEMGGAGAAQIELNKRREAEISRMRREMEESTIQNDAALQALKKKNADVTVSLSEQLEAVQKARSKAEKDRIQMEREIEQLQQQLDAETKQRQNDDRTAKHWEAEAIEWQAKAENQNRLVTELQSFKSRAQTDVAELNKQLEEAEEKIAQLGRAKIKLASQLEESQRLLEQENRERLEIMQQLSNSRLQCDKLREQVEEEQESKSDLLRQISKANAETQQWRAKYEGEGLLRAEELEEQRRKILAKSEEVIEQLEQAQQRIVSLEKFKHRQAQELDDAQLQSERATQALTQIEKKHKGVDKLLDDWRLKCDSLAAEAEAAERQTRIAGTEVLRLRNLLEESEEKVEGLRRENKSLVEELRELSSQVNEGSRGEHELAKAKRRLELEKEELQLALESAESALEAEENKVEISQIRSEIEKRIAEKEEEFENTRKTHQHAIDSIQATLEAESRARSDLVKTKKKLESDIGEMEISLDHANRANYESQKHLKKQQEQIRELQQQIDSEQQQRDILYEQAQTAERRSHQLAQEKEEAIIALEQTEKARRQLDIDSQEMREALLALEQQTISLSAQKRKLEADLLLAQSDLNEMGNELRACDERAKRAISDAARLAEELRQEQDHAQHIERQRKALELQIKDLHQRVDEAELLAMKGGKKAFVKLEQRVHELTTELEAEARRHTETQKALRGKERRVRELQFQVDEDKKGQERLYQLVERLQQKLKTFKRQNEEAEQIASMNLNKYRHIQYQLEDAEERADIAENSLAKYRAKCRSTANIQSLIGKGVKTSASTASALHNNVHYYPIRHSSVEHTSSVQNTSYGNGNPLWTASSALYAVNGERQENNKEDSEKESIISNSNQEED</sequence>
<feature type="binding site" evidence="8">
    <location>
        <begin position="190"/>
        <end position="197"/>
    </location>
    <ligand>
        <name>ATP</name>
        <dbReference type="ChEBI" id="CHEBI:30616"/>
    </ligand>
</feature>
<dbReference type="Gene3D" id="3.40.850.10">
    <property type="entry name" value="Kinesin motor domain"/>
    <property type="match status" value="2"/>
</dbReference>
<feature type="region of interest" description="Disordered" evidence="10">
    <location>
        <begin position="997"/>
        <end position="1028"/>
    </location>
</feature>
<evidence type="ECO:0000256" key="9">
    <source>
        <dbReference type="SAM" id="Coils"/>
    </source>
</evidence>
<dbReference type="InterPro" id="IPR004009">
    <property type="entry name" value="SH3_Myosin"/>
</dbReference>
<accession>A0A1I8B037</accession>
<feature type="coiled-coil region" evidence="9">
    <location>
        <begin position="1249"/>
        <end position="1556"/>
    </location>
</feature>
<reference evidence="14" key="1">
    <citation type="submission" date="2016-11" db="UniProtKB">
        <authorList>
            <consortium name="WormBaseParasite"/>
        </authorList>
    </citation>
    <scope>IDENTIFICATION</scope>
</reference>
<dbReference type="Pfam" id="PF00063">
    <property type="entry name" value="Myosin_head"/>
    <property type="match status" value="2"/>
</dbReference>
<dbReference type="Pfam" id="PF01576">
    <property type="entry name" value="Myosin_tail_1"/>
    <property type="match status" value="1"/>
</dbReference>
<evidence type="ECO:0000256" key="6">
    <source>
        <dbReference type="ARBA" id="ARBA00023175"/>
    </source>
</evidence>
<dbReference type="SUPFAM" id="SSF90257">
    <property type="entry name" value="Myosin rod fragments"/>
    <property type="match status" value="5"/>
</dbReference>
<evidence type="ECO:0000256" key="3">
    <source>
        <dbReference type="ARBA" id="ARBA00022840"/>
    </source>
</evidence>
<dbReference type="Gene3D" id="1.20.5.170">
    <property type="match status" value="1"/>
</dbReference>
<evidence type="ECO:0000256" key="8">
    <source>
        <dbReference type="PROSITE-ProRule" id="PRU00782"/>
    </source>
</evidence>
<keyword evidence="13" id="KW-1185">Reference proteome</keyword>
<dbReference type="GO" id="GO:0000146">
    <property type="term" value="F:microfilament motor activity"/>
    <property type="evidence" value="ECO:0007669"/>
    <property type="project" value="TreeGrafter"/>
</dbReference>
<evidence type="ECO:0000256" key="5">
    <source>
        <dbReference type="ARBA" id="ARBA00023123"/>
    </source>
</evidence>
<comment type="similarity">
    <text evidence="1 8">Belongs to the TRAFAC class myosin-kinesin ATPase superfamily. Myosin family.</text>
</comment>
<dbReference type="FunFam" id="1.20.5.370:FF:000009">
    <property type="entry name" value="Myosin heavy chain, isoform G"/>
    <property type="match status" value="1"/>
</dbReference>
<dbReference type="FunFam" id="1.10.10.820:FF:000001">
    <property type="entry name" value="Myosin heavy chain"/>
    <property type="match status" value="1"/>
</dbReference>
<dbReference type="GO" id="GO:0005863">
    <property type="term" value="C:striated muscle myosin thick filament"/>
    <property type="evidence" value="ECO:0007669"/>
    <property type="project" value="UniProtKB-ARBA"/>
</dbReference>
<keyword evidence="4 9" id="KW-0175">Coiled coil</keyword>
<keyword evidence="3 8" id="KW-0067">ATP-binding</keyword>
<dbReference type="FunFam" id="3.40.850.10:FF:000024">
    <property type="entry name" value="Myosin heavy chain, isoform J"/>
    <property type="match status" value="1"/>
</dbReference>
<dbReference type="Gene3D" id="1.20.5.370">
    <property type="match status" value="3"/>
</dbReference>
<feature type="region of interest" description="Disordered" evidence="10">
    <location>
        <begin position="1958"/>
        <end position="1982"/>
    </location>
</feature>
<protein>
    <submittedName>
        <fullName evidence="14">Myosin head</fullName>
    </submittedName>
</protein>
<feature type="coiled-coil region" evidence="9">
    <location>
        <begin position="1582"/>
        <end position="1799"/>
    </location>
</feature>
<dbReference type="InterPro" id="IPR001609">
    <property type="entry name" value="Myosin_head_motor_dom-like"/>
</dbReference>
<dbReference type="SMART" id="SM00242">
    <property type="entry name" value="MYSc"/>
    <property type="match status" value="1"/>
</dbReference>
<dbReference type="GO" id="GO:0016020">
    <property type="term" value="C:membrane"/>
    <property type="evidence" value="ECO:0007669"/>
    <property type="project" value="TreeGrafter"/>
</dbReference>
<feature type="compositionally biased region" description="Basic and acidic residues" evidence="10">
    <location>
        <begin position="1009"/>
        <end position="1028"/>
    </location>
</feature>
<evidence type="ECO:0000256" key="2">
    <source>
        <dbReference type="ARBA" id="ARBA00022741"/>
    </source>
</evidence>
<keyword evidence="6 8" id="KW-0505">Motor protein</keyword>
<feature type="compositionally biased region" description="Basic and acidic residues" evidence="10">
    <location>
        <begin position="1959"/>
        <end position="1972"/>
    </location>
</feature>
<feature type="compositionally biased region" description="Basic and acidic residues" evidence="10">
    <location>
        <begin position="929"/>
        <end position="946"/>
    </location>
</feature>
<dbReference type="Gene3D" id="1.20.120.720">
    <property type="entry name" value="Myosin VI head, motor domain, U50 subdomain"/>
    <property type="match status" value="1"/>
</dbReference>
<dbReference type="OMA" id="TEKMECY"/>
<evidence type="ECO:0000259" key="12">
    <source>
        <dbReference type="PROSITE" id="PS51844"/>
    </source>
</evidence>
<feature type="domain" description="Myosin motor" evidence="11">
    <location>
        <begin position="97"/>
        <end position="746"/>
    </location>
</feature>
<feature type="region of interest" description="Actin-binding" evidence="8">
    <location>
        <begin position="621"/>
        <end position="643"/>
    </location>
</feature>
<evidence type="ECO:0000256" key="1">
    <source>
        <dbReference type="ARBA" id="ARBA00008314"/>
    </source>
</evidence>
<dbReference type="PANTHER" id="PTHR13140">
    <property type="entry name" value="MYOSIN"/>
    <property type="match status" value="1"/>
</dbReference>
<dbReference type="Gene3D" id="1.20.5.340">
    <property type="match status" value="3"/>
</dbReference>
<dbReference type="PANTHER" id="PTHR13140:SF857">
    <property type="entry name" value="MYOSIN-11"/>
    <property type="match status" value="1"/>
</dbReference>
<dbReference type="GO" id="GO:0016459">
    <property type="term" value="C:myosin complex"/>
    <property type="evidence" value="ECO:0007669"/>
    <property type="project" value="UniProtKB-KW"/>
</dbReference>
<keyword evidence="5 8" id="KW-0518">Myosin</keyword>
<dbReference type="Pfam" id="PF02736">
    <property type="entry name" value="Myosin_N"/>
    <property type="match status" value="1"/>
</dbReference>
<name>A0A1I8B037_MELHA</name>
<dbReference type="InterPro" id="IPR014751">
    <property type="entry name" value="XRCC4-like_C"/>
</dbReference>
<dbReference type="PRINTS" id="PR00193">
    <property type="entry name" value="MYOSINHEAVY"/>
</dbReference>
<dbReference type="CDD" id="cd01377">
    <property type="entry name" value="MYSc_class_II"/>
    <property type="match status" value="1"/>
</dbReference>
<keyword evidence="2 8" id="KW-0547">Nucleotide-binding</keyword>
<dbReference type="InterPro" id="IPR027417">
    <property type="entry name" value="P-loop_NTPase"/>
</dbReference>
<dbReference type="FunFam" id="1.20.120.720:FF:000001">
    <property type="entry name" value="Myosin heavy chain, muscle"/>
    <property type="match status" value="1"/>
</dbReference>
<feature type="domain" description="Myosin N-terminal SH3-like" evidence="12">
    <location>
        <begin position="36"/>
        <end position="93"/>
    </location>
</feature>
<evidence type="ECO:0000259" key="11">
    <source>
        <dbReference type="PROSITE" id="PS51456"/>
    </source>
</evidence>
<feature type="compositionally biased region" description="Polar residues" evidence="10">
    <location>
        <begin position="1973"/>
        <end position="1982"/>
    </location>
</feature>
<dbReference type="Gene3D" id="1.20.58.530">
    <property type="match status" value="2"/>
</dbReference>
<keyword evidence="7 8" id="KW-0009">Actin-binding</keyword>
<dbReference type="PROSITE" id="PS51456">
    <property type="entry name" value="MYOSIN_MOTOR"/>
    <property type="match status" value="1"/>
</dbReference>
<evidence type="ECO:0000313" key="13">
    <source>
        <dbReference type="Proteomes" id="UP000095281"/>
    </source>
</evidence>
<dbReference type="Gene3D" id="2.30.30.360">
    <property type="entry name" value="Myosin S1 fragment, N-terminal"/>
    <property type="match status" value="1"/>
</dbReference>
<dbReference type="PROSITE" id="PS51844">
    <property type="entry name" value="SH3_LIKE"/>
    <property type="match status" value="1"/>
</dbReference>